<dbReference type="PATRIC" id="fig|909613.9.peg.2093"/>
<dbReference type="eggNOG" id="COG2755">
    <property type="taxonomic scope" value="Bacteria"/>
</dbReference>
<gene>
    <name evidence="1" type="ORF">UO65_2077</name>
</gene>
<reference evidence="1 2" key="1">
    <citation type="journal article" date="2014" name="Genome Announc.">
        <title>Draft Genome Sequence of the Antitrypanosomally Active Sponge-Associated Bacterium Actinokineospora sp. Strain EG49.</title>
        <authorList>
            <person name="Harjes J."/>
            <person name="Ryu T."/>
            <person name="Abdelmohsen U.R."/>
            <person name="Moitinho-Silva L."/>
            <person name="Horn H."/>
            <person name="Ravasi T."/>
            <person name="Hentschel U."/>
        </authorList>
    </citation>
    <scope>NUCLEOTIDE SEQUENCE [LARGE SCALE GENOMIC DNA]</scope>
    <source>
        <strain evidence="1 2">EG49</strain>
    </source>
</reference>
<accession>W7IPC1</accession>
<comment type="caution">
    <text evidence="1">The sequence shown here is derived from an EMBL/GenBank/DDBJ whole genome shotgun (WGS) entry which is preliminary data.</text>
</comment>
<dbReference type="OrthoDB" id="9792428at2"/>
<dbReference type="AlphaFoldDB" id="W7IPC1"/>
<protein>
    <recommendedName>
        <fullName evidence="3">SGNH/GDSL hydrolase family protein</fullName>
    </recommendedName>
</protein>
<dbReference type="RefSeq" id="WP_052020969.1">
    <property type="nucleotide sequence ID" value="NZ_AYXG01000074.1"/>
</dbReference>
<evidence type="ECO:0008006" key="3">
    <source>
        <dbReference type="Google" id="ProtNLM"/>
    </source>
</evidence>
<name>W7IPC1_9PSEU</name>
<keyword evidence="2" id="KW-1185">Reference proteome</keyword>
<sequence>MTLPTRVLFVGNSFTYFHGLPTQLAVLARPERAVEVRAIATGGAHLAATWAGGEPTAALAEGWDYVVLQEQSCLGEGRYADGVPQVRDPADFHAAVRAIVPEVVAAGANPVLYLTAARRDTPAAQDLLNAAYTAIAGEVGATVAPVGPAWAAAQAERPGLRLHEPDDSHPAPAGSYLTACVFLSTLFGLDPRGRPGTITGPRVDPDAVPLGHGTLVDLPRADAAFLQRTARQATR</sequence>
<evidence type="ECO:0000313" key="2">
    <source>
        <dbReference type="Proteomes" id="UP000019277"/>
    </source>
</evidence>
<dbReference type="EMBL" id="AYXG01000074">
    <property type="protein sequence ID" value="EWC62725.1"/>
    <property type="molecule type" value="Genomic_DNA"/>
</dbReference>
<dbReference type="Gene3D" id="3.40.50.1110">
    <property type="entry name" value="SGNH hydrolase"/>
    <property type="match status" value="1"/>
</dbReference>
<dbReference type="SUPFAM" id="SSF52266">
    <property type="entry name" value="SGNH hydrolase"/>
    <property type="match status" value="1"/>
</dbReference>
<dbReference type="InterPro" id="IPR036514">
    <property type="entry name" value="SGNH_hydro_sf"/>
</dbReference>
<evidence type="ECO:0000313" key="1">
    <source>
        <dbReference type="EMBL" id="EWC62725.1"/>
    </source>
</evidence>
<dbReference type="Proteomes" id="UP000019277">
    <property type="component" value="Unassembled WGS sequence"/>
</dbReference>
<organism evidence="1 2">
    <name type="scientific">Actinokineospora spheciospongiae</name>
    <dbReference type="NCBI Taxonomy" id="909613"/>
    <lineage>
        <taxon>Bacteria</taxon>
        <taxon>Bacillati</taxon>
        <taxon>Actinomycetota</taxon>
        <taxon>Actinomycetes</taxon>
        <taxon>Pseudonocardiales</taxon>
        <taxon>Pseudonocardiaceae</taxon>
        <taxon>Actinokineospora</taxon>
    </lineage>
</organism>
<dbReference type="STRING" id="909613.UO65_2077"/>
<proteinExistence type="predicted"/>